<reference evidence="3" key="1">
    <citation type="submission" date="2016-10" db="EMBL/GenBank/DDBJ databases">
        <authorList>
            <person name="Varghese N."/>
            <person name="Submissions S."/>
        </authorList>
    </citation>
    <scope>NUCLEOTIDE SEQUENCE [LARGE SCALE GENOMIC DNA]</scope>
    <source>
        <strain evidence="3">DSM 23515</strain>
    </source>
</reference>
<accession>A0A1I2MVJ4</accession>
<proteinExistence type="predicted"/>
<name>A0A1I2MVJ4_9FLAO</name>
<organism evidence="2 3">
    <name type="scientific">Salegentibacter agarivorans</name>
    <dbReference type="NCBI Taxonomy" id="345907"/>
    <lineage>
        <taxon>Bacteria</taxon>
        <taxon>Pseudomonadati</taxon>
        <taxon>Bacteroidota</taxon>
        <taxon>Flavobacteriia</taxon>
        <taxon>Flavobacteriales</taxon>
        <taxon>Flavobacteriaceae</taxon>
        <taxon>Salegentibacter</taxon>
    </lineage>
</organism>
<keyword evidence="1" id="KW-0732">Signal</keyword>
<evidence type="ECO:0000313" key="3">
    <source>
        <dbReference type="Proteomes" id="UP000199116"/>
    </source>
</evidence>
<feature type="signal peptide" evidence="1">
    <location>
        <begin position="1"/>
        <end position="23"/>
    </location>
</feature>
<keyword evidence="3" id="KW-1185">Reference proteome</keyword>
<evidence type="ECO:0000313" key="2">
    <source>
        <dbReference type="EMBL" id="SFF95584.1"/>
    </source>
</evidence>
<dbReference type="AlphaFoldDB" id="A0A1I2MVJ4"/>
<dbReference type="Proteomes" id="UP000199116">
    <property type="component" value="Unassembled WGS sequence"/>
</dbReference>
<protein>
    <recommendedName>
        <fullName evidence="4">VCBS repeat-containing protein</fullName>
    </recommendedName>
</protein>
<evidence type="ECO:0008006" key="4">
    <source>
        <dbReference type="Google" id="ProtNLM"/>
    </source>
</evidence>
<feature type="chain" id="PRO_5011784656" description="VCBS repeat-containing protein" evidence="1">
    <location>
        <begin position="24"/>
        <end position="232"/>
    </location>
</feature>
<evidence type="ECO:0000256" key="1">
    <source>
        <dbReference type="SAM" id="SignalP"/>
    </source>
</evidence>
<dbReference type="EMBL" id="FOOH01000016">
    <property type="protein sequence ID" value="SFF95584.1"/>
    <property type="molecule type" value="Genomic_DNA"/>
</dbReference>
<gene>
    <name evidence="2" type="ORF">SAMN04488033_11656</name>
</gene>
<sequence length="232" mass="26982">MLIKLNQSKFCIFLILIPLIISAQSFPDSGDDVGSLIPDGYKLKDVVFGDLNANSKDDLVIVIRNNSTRKKSVAIYLHDDSEWKLETESADFFYLEQADIFVPETTKYEDFNDRVRYEEYVNLKIENAVISIYTGDGYGNWIETKFRKNKHVRYTLIGLTVGSYHRNKQTETSINYLTKKAQIKTELIGEGLEGNTDTWYKTEYSDPPYFEEFSIGKILDDWKSYEYEKISF</sequence>